<name>A0ACB8X1W7_9TELE</name>
<comment type="caution">
    <text evidence="1">The sequence shown here is derived from an EMBL/GenBank/DDBJ whole genome shotgun (WGS) entry which is preliminary data.</text>
</comment>
<evidence type="ECO:0000313" key="1">
    <source>
        <dbReference type="EMBL" id="KAI3373994.1"/>
    </source>
</evidence>
<sequence>MFEHKGVHQCTWHQDTLGWRSMIDFVVVSSDLRPYVLDTRVKRGAELSTDHHLVVSWIRWQRRKLDRPGRPKRIVRVCWERLAEPSVREVFNSHLRKKASHRFRGRLETLSPSEWTMFSASIVETRQCSKLWDASAGGELLTSTGDIVGRWKKYFEDLLNPTDLPSNEEAEAGVSEVDSSITQAEVTEVVRKKLLQWQGAGGG</sequence>
<gene>
    <name evidence="1" type="ORF">L3Q82_022562</name>
</gene>
<proteinExistence type="predicted"/>
<organism evidence="1 2">
    <name type="scientific">Scortum barcoo</name>
    <name type="common">barcoo grunter</name>
    <dbReference type="NCBI Taxonomy" id="214431"/>
    <lineage>
        <taxon>Eukaryota</taxon>
        <taxon>Metazoa</taxon>
        <taxon>Chordata</taxon>
        <taxon>Craniata</taxon>
        <taxon>Vertebrata</taxon>
        <taxon>Euteleostomi</taxon>
        <taxon>Actinopterygii</taxon>
        <taxon>Neopterygii</taxon>
        <taxon>Teleostei</taxon>
        <taxon>Neoteleostei</taxon>
        <taxon>Acanthomorphata</taxon>
        <taxon>Eupercaria</taxon>
        <taxon>Centrarchiformes</taxon>
        <taxon>Terapontoidei</taxon>
        <taxon>Terapontidae</taxon>
        <taxon>Scortum</taxon>
    </lineage>
</organism>
<accession>A0ACB8X1W7</accession>
<dbReference type="EMBL" id="CM041534">
    <property type="protein sequence ID" value="KAI3373994.1"/>
    <property type="molecule type" value="Genomic_DNA"/>
</dbReference>
<keyword evidence="2" id="KW-1185">Reference proteome</keyword>
<protein>
    <submittedName>
        <fullName evidence="1">Uncharacterized protein</fullName>
    </submittedName>
</protein>
<dbReference type="Proteomes" id="UP000831701">
    <property type="component" value="Chromosome 4"/>
</dbReference>
<evidence type="ECO:0000313" key="2">
    <source>
        <dbReference type="Proteomes" id="UP000831701"/>
    </source>
</evidence>
<reference evidence="1" key="1">
    <citation type="submission" date="2022-04" db="EMBL/GenBank/DDBJ databases">
        <title>Jade perch genome.</title>
        <authorList>
            <person name="Chao B."/>
        </authorList>
    </citation>
    <scope>NUCLEOTIDE SEQUENCE</scope>
    <source>
        <strain evidence="1">CB-2022</strain>
    </source>
</reference>